<organism evidence="2 3">
    <name type="scientific">Spirosoma flavum</name>
    <dbReference type="NCBI Taxonomy" id="2048557"/>
    <lineage>
        <taxon>Bacteria</taxon>
        <taxon>Pseudomonadati</taxon>
        <taxon>Bacteroidota</taxon>
        <taxon>Cytophagia</taxon>
        <taxon>Cytophagales</taxon>
        <taxon>Cytophagaceae</taxon>
        <taxon>Spirosoma</taxon>
    </lineage>
</organism>
<dbReference type="RefSeq" id="WP_381505568.1">
    <property type="nucleotide sequence ID" value="NZ_JBHUOM010000023.1"/>
</dbReference>
<proteinExistence type="predicted"/>
<reference evidence="3" key="1">
    <citation type="journal article" date="2019" name="Int. J. Syst. Evol. Microbiol.">
        <title>The Global Catalogue of Microorganisms (GCM) 10K type strain sequencing project: providing services to taxonomists for standard genome sequencing and annotation.</title>
        <authorList>
            <consortium name="The Broad Institute Genomics Platform"/>
            <consortium name="The Broad Institute Genome Sequencing Center for Infectious Disease"/>
            <person name="Wu L."/>
            <person name="Ma J."/>
        </authorList>
    </citation>
    <scope>NUCLEOTIDE SEQUENCE [LARGE SCALE GENOMIC DNA]</scope>
    <source>
        <strain evidence="3">KCTC 52490</strain>
    </source>
</reference>
<accession>A0ABW6AMI6</accession>
<evidence type="ECO:0000313" key="2">
    <source>
        <dbReference type="EMBL" id="MFD2936615.1"/>
    </source>
</evidence>
<evidence type="ECO:0000256" key="1">
    <source>
        <dbReference type="SAM" id="SignalP"/>
    </source>
</evidence>
<keyword evidence="1" id="KW-0732">Signal</keyword>
<comment type="caution">
    <text evidence="2">The sequence shown here is derived from an EMBL/GenBank/DDBJ whole genome shotgun (WGS) entry which is preliminary data.</text>
</comment>
<gene>
    <name evidence="2" type="ORF">ACFS25_22730</name>
</gene>
<feature type="signal peptide" evidence="1">
    <location>
        <begin position="1"/>
        <end position="24"/>
    </location>
</feature>
<name>A0ABW6AMI6_9BACT</name>
<dbReference type="Proteomes" id="UP001597512">
    <property type="component" value="Unassembled WGS sequence"/>
</dbReference>
<sequence length="286" mass="32119">MKKYVCICLLAGCLFMLNGCVSNRAIKEFAATSIEATNHLPSVANDLSESCIRQKQYLAVRAGNFDPLQLRKNAENQCISFQSSEKSFVVANKVIIQYLQTLDKLAGDDIITYDKSLDKLASNLGETALFPKEKVKAINGIVKLLSDASANGWRRKKLGKAIGSANPNIQLLLSTLSTIITSDYQQLLQNEQLAAKNLYLGTIKENKTKEPVTIILLQQQWDKEYKLLEDRKDRVNVYSDILKTIAQGHQLLFDKQTSLNKKEVKRDILDYTSKIVPLISEVNDTF</sequence>
<feature type="chain" id="PRO_5046166143" description="Lipoprotein" evidence="1">
    <location>
        <begin position="25"/>
        <end position="286"/>
    </location>
</feature>
<evidence type="ECO:0000313" key="3">
    <source>
        <dbReference type="Proteomes" id="UP001597512"/>
    </source>
</evidence>
<keyword evidence="3" id="KW-1185">Reference proteome</keyword>
<evidence type="ECO:0008006" key="4">
    <source>
        <dbReference type="Google" id="ProtNLM"/>
    </source>
</evidence>
<dbReference type="EMBL" id="JBHUOM010000023">
    <property type="protein sequence ID" value="MFD2936615.1"/>
    <property type="molecule type" value="Genomic_DNA"/>
</dbReference>
<protein>
    <recommendedName>
        <fullName evidence="4">Lipoprotein</fullName>
    </recommendedName>
</protein>